<feature type="transmembrane region" description="Helical" evidence="8">
    <location>
        <begin position="319"/>
        <end position="339"/>
    </location>
</feature>
<evidence type="ECO:0000256" key="7">
    <source>
        <dbReference type="ARBA" id="ARBA00023136"/>
    </source>
</evidence>
<organism evidence="10 11">
    <name type="scientific">Brevibacterium metallidurans</name>
    <dbReference type="NCBI Taxonomy" id="1482676"/>
    <lineage>
        <taxon>Bacteria</taxon>
        <taxon>Bacillati</taxon>
        <taxon>Actinomycetota</taxon>
        <taxon>Actinomycetes</taxon>
        <taxon>Micrococcales</taxon>
        <taxon>Brevibacteriaceae</taxon>
        <taxon>Brevibacterium</taxon>
    </lineage>
</organism>
<evidence type="ECO:0000313" key="11">
    <source>
        <dbReference type="Proteomes" id="UP001498238"/>
    </source>
</evidence>
<protein>
    <recommendedName>
        <fullName evidence="8">Nickel/cobalt efflux system</fullName>
    </recommendedName>
</protein>
<feature type="region of interest" description="Disordered" evidence="9">
    <location>
        <begin position="83"/>
        <end position="130"/>
    </location>
</feature>
<evidence type="ECO:0000256" key="4">
    <source>
        <dbReference type="ARBA" id="ARBA00022596"/>
    </source>
</evidence>
<comment type="similarity">
    <text evidence="2 8">Belongs to the NiCoT transporter (TC 2.A.52) family.</text>
</comment>
<dbReference type="Pfam" id="PF03824">
    <property type="entry name" value="NicO"/>
    <property type="match status" value="2"/>
</dbReference>
<dbReference type="Proteomes" id="UP001498238">
    <property type="component" value="Unassembled WGS sequence"/>
</dbReference>
<dbReference type="EMBL" id="BAAAAF010000004">
    <property type="protein sequence ID" value="GAA0035593.1"/>
    <property type="molecule type" value="Genomic_DNA"/>
</dbReference>
<feature type="transmembrane region" description="Helical" evidence="8">
    <location>
        <begin position="181"/>
        <end position="205"/>
    </location>
</feature>
<keyword evidence="7 8" id="KW-0472">Membrane</keyword>
<evidence type="ECO:0000256" key="3">
    <source>
        <dbReference type="ARBA" id="ARBA00022448"/>
    </source>
</evidence>
<comment type="subcellular location">
    <subcellularLocation>
        <location evidence="8">Cell membrane</location>
        <topology evidence="8">Multi-pass membrane protein</topology>
    </subcellularLocation>
    <subcellularLocation>
        <location evidence="1">Endomembrane system</location>
        <topology evidence="1">Multi-pass membrane protein</topology>
    </subcellularLocation>
</comment>
<feature type="transmembrane region" description="Helical" evidence="8">
    <location>
        <begin position="359"/>
        <end position="378"/>
    </location>
</feature>
<dbReference type="PANTHER" id="PTHR31611">
    <property type="entry name" value="HIGH-AFFINITY NICKEL TRANSPORT PROTEIN NIC1"/>
    <property type="match status" value="1"/>
</dbReference>
<evidence type="ECO:0000256" key="5">
    <source>
        <dbReference type="ARBA" id="ARBA00022692"/>
    </source>
</evidence>
<keyword evidence="6 8" id="KW-1133">Transmembrane helix</keyword>
<proteinExistence type="inferred from homology"/>
<feature type="compositionally biased region" description="Polar residues" evidence="9">
    <location>
        <begin position="85"/>
        <end position="99"/>
    </location>
</feature>
<feature type="transmembrane region" description="Helical" evidence="8">
    <location>
        <begin position="21"/>
        <end position="40"/>
    </location>
</feature>
<dbReference type="PANTHER" id="PTHR31611:SF0">
    <property type="entry name" value="HIGH-AFFINITY NICKEL TRANSPORT PROTEIN NIC1"/>
    <property type="match status" value="1"/>
</dbReference>
<sequence length="389" mass="40276">MSVTADHQTITRTKSGTPWTTKLPIVVITTLAVVGVGLVFASTSEIGPVAAWGLAATAVLLGARHALDADHIAVIDNVTRRLATAEQSRPTTNDQSPPATSGPRRANSGFVPADPSSHPANSGRAPFTNSHRTRLEGGAVGFWFALGHSSVVIVTAAFVTAGAGVARSLVISDDSDLREVLGMWGLLFATSVVAVFGIVNLFAFIRLLRRDVGDDGTGGTASAARGPLVTVFSRLIGTVDRPARMYPIGLLFGLGFDTAATIGLMIAAGTTAASTSPLLALSLPLLFAAGMAACDTGDSVMMARLYRWAAGDGGRFRRYNLVVTGLSVLVAALVVIAGFAEAGAETHLFRLPSVDTEYVGFAATGLFILIAVLAVVAARKRARTPVAPR</sequence>
<dbReference type="InterPro" id="IPR011541">
    <property type="entry name" value="Ni/Co_transpt_high_affinity"/>
</dbReference>
<evidence type="ECO:0000256" key="6">
    <source>
        <dbReference type="ARBA" id="ARBA00022989"/>
    </source>
</evidence>
<keyword evidence="11" id="KW-1185">Reference proteome</keyword>
<evidence type="ECO:0000256" key="1">
    <source>
        <dbReference type="ARBA" id="ARBA00004127"/>
    </source>
</evidence>
<feature type="transmembrane region" description="Helical" evidence="8">
    <location>
        <begin position="140"/>
        <end position="161"/>
    </location>
</feature>
<gene>
    <name evidence="10" type="ORF">NCCP602_15540</name>
</gene>
<comment type="caution">
    <text evidence="10">The sequence shown here is derived from an EMBL/GenBank/DDBJ whole genome shotgun (WGS) entry which is preliminary data.</text>
</comment>
<reference evidence="10 11" key="1">
    <citation type="submission" date="2024-01" db="EMBL/GenBank/DDBJ databases">
        <title>Characterization of antibiotic resistant novel bacterial strains and their environmental applications.</title>
        <authorList>
            <person name="Manzoor S."/>
            <person name="Abbas S."/>
            <person name="Arshad M."/>
            <person name="Ahmed I."/>
        </authorList>
    </citation>
    <scope>NUCLEOTIDE SEQUENCE [LARGE SCALE GENOMIC DNA]</scope>
    <source>
        <strain evidence="10 11">NCCP-602</strain>
    </source>
</reference>
<evidence type="ECO:0000256" key="9">
    <source>
        <dbReference type="SAM" id="MobiDB-lite"/>
    </source>
</evidence>
<name>A0ABP3C752_9MICO</name>
<evidence type="ECO:0000256" key="8">
    <source>
        <dbReference type="RuleBase" id="RU362101"/>
    </source>
</evidence>
<keyword evidence="4" id="KW-0533">Nickel</keyword>
<accession>A0ABP3C752</accession>
<feature type="transmembrane region" description="Helical" evidence="8">
    <location>
        <begin position="46"/>
        <end position="63"/>
    </location>
</feature>
<dbReference type="RefSeq" id="WP_339392471.1">
    <property type="nucleotide sequence ID" value="NZ_BAAAAF010000004.1"/>
</dbReference>
<keyword evidence="3 8" id="KW-0813">Transport</keyword>
<dbReference type="InterPro" id="IPR004688">
    <property type="entry name" value="Ni/Co_transpt"/>
</dbReference>
<feature type="transmembrane region" description="Helical" evidence="8">
    <location>
        <begin position="278"/>
        <end position="298"/>
    </location>
</feature>
<keyword evidence="5 8" id="KW-0812">Transmembrane</keyword>
<evidence type="ECO:0000313" key="10">
    <source>
        <dbReference type="EMBL" id="GAA0035593.1"/>
    </source>
</evidence>
<evidence type="ECO:0000256" key="2">
    <source>
        <dbReference type="ARBA" id="ARBA00010892"/>
    </source>
</evidence>
<feature type="transmembrane region" description="Helical" evidence="8">
    <location>
        <begin position="250"/>
        <end position="272"/>
    </location>
</feature>